<accession>A0A9X2CGZ3</accession>
<gene>
    <name evidence="1" type="ORF">L2740_05205</name>
</gene>
<protein>
    <submittedName>
        <fullName evidence="1">Uncharacterized protein</fullName>
    </submittedName>
</protein>
<dbReference type="EMBL" id="JAKILB010000002">
    <property type="protein sequence ID" value="MCL1137945.1"/>
    <property type="molecule type" value="Genomic_DNA"/>
</dbReference>
<dbReference type="Proteomes" id="UP001139293">
    <property type="component" value="Unassembled WGS sequence"/>
</dbReference>
<sequence length="304" mass="35330">MEFIDLLGPTIAGLALLYTWRKDKDNTKEINRLIVRLEGLHSEYSHLRNSVALKEASDEYVSLLYESNVKLVELTKKFIPTLDKAKFEVYSVLEKYDDKVDLSLHFRCMVDDISKIILSNNLDNPVLLKHQLRNLKWINQSFVSECETKSDGLMKLLFSKKTKFEPTASEKIARSYSIQNAFKVLSAELSYDKRNELFQSLIPSMLEHRDNFNVLVTEIALIEEELKEGLKRNSLVPDAFQIKRNVNLYSEYCRTLVTTRMLQALTCHDFDGLENYEIPLALEHLIFALSYIKVFETLCELEKI</sequence>
<organism evidence="1 2">
    <name type="scientific">Shewanella pneumatophori</name>
    <dbReference type="NCBI Taxonomy" id="314092"/>
    <lineage>
        <taxon>Bacteria</taxon>
        <taxon>Pseudomonadati</taxon>
        <taxon>Pseudomonadota</taxon>
        <taxon>Gammaproteobacteria</taxon>
        <taxon>Alteromonadales</taxon>
        <taxon>Shewanellaceae</taxon>
        <taxon>Shewanella</taxon>
    </lineage>
</organism>
<evidence type="ECO:0000313" key="2">
    <source>
        <dbReference type="Proteomes" id="UP001139293"/>
    </source>
</evidence>
<keyword evidence="2" id="KW-1185">Reference proteome</keyword>
<evidence type="ECO:0000313" key="1">
    <source>
        <dbReference type="EMBL" id="MCL1137945.1"/>
    </source>
</evidence>
<dbReference type="AlphaFoldDB" id="A0A9X2CGZ3"/>
<proteinExistence type="predicted"/>
<comment type="caution">
    <text evidence="1">The sequence shown here is derived from an EMBL/GenBank/DDBJ whole genome shotgun (WGS) entry which is preliminary data.</text>
</comment>
<reference evidence="1" key="1">
    <citation type="submission" date="2022-01" db="EMBL/GenBank/DDBJ databases">
        <title>Whole genome-based taxonomy of the Shewanellaceae.</title>
        <authorList>
            <person name="Martin-Rodriguez A.J."/>
        </authorList>
    </citation>
    <scope>NUCLEOTIDE SEQUENCE</scope>
    <source>
        <strain evidence="1">KCTC 23973</strain>
    </source>
</reference>
<dbReference type="RefSeq" id="WP_248949051.1">
    <property type="nucleotide sequence ID" value="NZ_JAKILB010000002.1"/>
</dbReference>
<name>A0A9X2CGZ3_9GAMM</name>